<dbReference type="InterPro" id="IPR013783">
    <property type="entry name" value="Ig-like_fold"/>
</dbReference>
<evidence type="ECO:0000313" key="5">
    <source>
        <dbReference type="EMBL" id="GJM62741.1"/>
    </source>
</evidence>
<gene>
    <name evidence="5" type="ORF">PEDI_32930</name>
</gene>
<evidence type="ECO:0000256" key="3">
    <source>
        <dbReference type="ARBA" id="ARBA00022729"/>
    </source>
</evidence>
<evidence type="ECO:0000259" key="4">
    <source>
        <dbReference type="Pfam" id="PF17210"/>
    </source>
</evidence>
<comment type="subcellular location">
    <subcellularLocation>
        <location evidence="1">Secreted</location>
    </subcellularLocation>
</comment>
<proteinExistence type="predicted"/>
<dbReference type="AlphaFoldDB" id="A0AAN5AMV0"/>
<dbReference type="Proteomes" id="UP001310022">
    <property type="component" value="Unassembled WGS sequence"/>
</dbReference>
<keyword evidence="2" id="KW-0964">Secreted</keyword>
<evidence type="ECO:0000313" key="6">
    <source>
        <dbReference type="Proteomes" id="UP001310022"/>
    </source>
</evidence>
<organism evidence="5 6">
    <name type="scientific">Persicobacter diffluens</name>
    <dbReference type="NCBI Taxonomy" id="981"/>
    <lineage>
        <taxon>Bacteria</taxon>
        <taxon>Pseudomonadati</taxon>
        <taxon>Bacteroidota</taxon>
        <taxon>Cytophagia</taxon>
        <taxon>Cytophagales</taxon>
        <taxon>Persicobacteraceae</taxon>
        <taxon>Persicobacter</taxon>
    </lineage>
</organism>
<comment type="caution">
    <text evidence="5">The sequence shown here is derived from an EMBL/GenBank/DDBJ whole genome shotgun (WGS) entry which is preliminary data.</text>
</comment>
<dbReference type="GO" id="GO:0005576">
    <property type="term" value="C:extracellular region"/>
    <property type="evidence" value="ECO:0007669"/>
    <property type="project" value="UniProtKB-SubCell"/>
</dbReference>
<dbReference type="EMBL" id="BQKE01000002">
    <property type="protein sequence ID" value="GJM62741.1"/>
    <property type="molecule type" value="Genomic_DNA"/>
</dbReference>
<protein>
    <recommendedName>
        <fullName evidence="4">SD-repeat containing protein B domain-containing protein</fullName>
    </recommendedName>
</protein>
<keyword evidence="3" id="KW-0732">Signal</keyword>
<evidence type="ECO:0000256" key="2">
    <source>
        <dbReference type="ARBA" id="ARBA00022525"/>
    </source>
</evidence>
<accession>A0AAN5AMV0</accession>
<name>A0AAN5AMV0_9BACT</name>
<dbReference type="Pfam" id="PF17210">
    <property type="entry name" value="SdrD_B"/>
    <property type="match status" value="1"/>
</dbReference>
<feature type="domain" description="SD-repeat containing protein B" evidence="4">
    <location>
        <begin position="283"/>
        <end position="335"/>
    </location>
</feature>
<reference evidence="5 6" key="1">
    <citation type="submission" date="2021-12" db="EMBL/GenBank/DDBJ databases">
        <title>Genome sequencing of bacteria with rrn-lacking chromosome and rrn-plasmid.</title>
        <authorList>
            <person name="Anda M."/>
            <person name="Iwasaki W."/>
        </authorList>
    </citation>
    <scope>NUCLEOTIDE SEQUENCE [LARGE SCALE GENOMIC DNA]</scope>
    <source>
        <strain evidence="5 6">NBRC 15940</strain>
    </source>
</reference>
<dbReference type="Gene3D" id="2.60.40.10">
    <property type="entry name" value="Immunoglobulins"/>
    <property type="match status" value="1"/>
</dbReference>
<dbReference type="InterPro" id="IPR033764">
    <property type="entry name" value="Sdr_B"/>
</dbReference>
<sequence>MSIDSFIDFPAPCSNASEWRPFALKILNEKMYFGGVCSGEAGSGELLGLVYEMDLNGNGLVEVLNFDLAYYRADLNPNGFPCGIWQPWLDEFLINPVPGISSPGLISTFATINTALCHTQPMLTDIDFTADGDMLVFFTDRFGHQMGGWNYGPDPTETSTTIYETLAGGDLVRADFNGSTYTPQWLNTVNVPPIEYYTGDNYSTIHPETVMGSGANLYCLDKVMSVALDPVVIYSGGFLEFNADGTSGKRATIYQTPLFGQETFGKASGLGEITLMSNPAPIEIGNRVWFDINKNGEQDAGETGLEGISVELYLNDVLIASTITNTMGEYYFNDANVPGGLMVNTE</sequence>
<keyword evidence="6" id="KW-1185">Reference proteome</keyword>
<dbReference type="SUPFAM" id="SSF117074">
    <property type="entry name" value="Hypothetical protein PA1324"/>
    <property type="match status" value="1"/>
</dbReference>
<evidence type="ECO:0000256" key="1">
    <source>
        <dbReference type="ARBA" id="ARBA00004613"/>
    </source>
</evidence>